<feature type="domain" description="Major facilitator superfamily associated" evidence="7">
    <location>
        <begin position="7"/>
        <end position="483"/>
    </location>
</feature>
<reference evidence="8" key="1">
    <citation type="submission" date="2020-03" db="EMBL/GenBank/DDBJ databases">
        <title>Transcriptomic Profiling of the Digestive Tract of the Rat Flea, Xenopsylla cheopis, Following Blood Feeding and Infection with Yersinia pestis.</title>
        <authorList>
            <person name="Bland D.M."/>
            <person name="Martens C.A."/>
            <person name="Virtaneva K."/>
            <person name="Kanakabandi K."/>
            <person name="Long D."/>
            <person name="Rosenke R."/>
            <person name="Saturday G.A."/>
            <person name="Hoyt F.H."/>
            <person name="Bruno D.P."/>
            <person name="Ribeiro J.M.C."/>
            <person name="Hinnebusch J."/>
        </authorList>
    </citation>
    <scope>NUCLEOTIDE SEQUENCE</scope>
</reference>
<dbReference type="InterPro" id="IPR051717">
    <property type="entry name" value="MFS_MFSD6"/>
</dbReference>
<feature type="transmembrane region" description="Helical" evidence="6">
    <location>
        <begin position="243"/>
        <end position="260"/>
    </location>
</feature>
<comment type="subcellular location">
    <subcellularLocation>
        <location evidence="1">Membrane</location>
        <topology evidence="1">Multi-pass membrane protein</topology>
    </subcellularLocation>
</comment>
<evidence type="ECO:0000256" key="4">
    <source>
        <dbReference type="ARBA" id="ARBA00022989"/>
    </source>
</evidence>
<feature type="transmembrane region" description="Helical" evidence="6">
    <location>
        <begin position="317"/>
        <end position="340"/>
    </location>
</feature>
<keyword evidence="3 6" id="KW-0812">Transmembrane</keyword>
<evidence type="ECO:0000256" key="1">
    <source>
        <dbReference type="ARBA" id="ARBA00004141"/>
    </source>
</evidence>
<evidence type="ECO:0000313" key="8">
    <source>
        <dbReference type="EMBL" id="NOV47433.1"/>
    </source>
</evidence>
<dbReference type="PANTHER" id="PTHR16172:SF37">
    <property type="entry name" value="RE36877P"/>
    <property type="match status" value="1"/>
</dbReference>
<dbReference type="CDD" id="cd17335">
    <property type="entry name" value="MFS_MFSD6"/>
    <property type="match status" value="1"/>
</dbReference>
<evidence type="ECO:0000256" key="3">
    <source>
        <dbReference type="ARBA" id="ARBA00022692"/>
    </source>
</evidence>
<accession>A0A6M2DMB3</accession>
<feature type="transmembrane region" description="Helical" evidence="6">
    <location>
        <begin position="37"/>
        <end position="61"/>
    </location>
</feature>
<keyword evidence="5 6" id="KW-0472">Membrane</keyword>
<dbReference type="Pfam" id="PF12832">
    <property type="entry name" value="MFS_1_like"/>
    <property type="match status" value="1"/>
</dbReference>
<feature type="transmembrane region" description="Helical" evidence="6">
    <location>
        <begin position="73"/>
        <end position="92"/>
    </location>
</feature>
<dbReference type="PANTHER" id="PTHR16172">
    <property type="entry name" value="MAJOR FACILITATOR SUPERFAMILY DOMAIN-CONTAINING PROTEIN 6-LIKE"/>
    <property type="match status" value="1"/>
</dbReference>
<comment type="similarity">
    <text evidence="2">Belongs to the major facilitator superfamily. MFSD6 family.</text>
</comment>
<protein>
    <submittedName>
        <fullName evidence="8">Putative transporter</fullName>
    </submittedName>
</protein>
<feature type="transmembrane region" description="Helical" evidence="6">
    <location>
        <begin position="201"/>
        <end position="222"/>
    </location>
</feature>
<feature type="transmembrane region" description="Helical" evidence="6">
    <location>
        <begin position="484"/>
        <end position="503"/>
    </location>
</feature>
<sequence length="541" mass="60481">MKINYRYLPIKAHYFFFMAALGPMLPQMNVFGRQLGISPAVMGFVTSVLPILFMIAKPVVGFLADYFKNLRKFIFLSLIATMCASFGLLYFLPTPSEDFKILTLNESLQFNKTPCSISDCDNIMEKKTHNVLCQYFCHNISLNSDLSKFNGSLYEEQQNSFNICINNNSTKNVCHEKYEDCQISCKQTLNESYFLYGTPTFWLFVILMSLGTIAFNVANCISDAICFDILGSGGEMKYGKQRVWGTIGYGITALLSGLAVDKFSEGQYYKDYLPAIIIMIIFTLLDLFSSKQLKLPDLSTPSSITGEVWKLVKQLHIAIFIIFAIMAGVMDSFLIYYLFWYMEELAENTGFTRHIKLLEGLTVAAQSFGGEVLFFLISGKILSKIGYGHSLTICFFCYALRLILISLVSNPWWVLPIEFFMQGPTYALCYTTIVAYASAVAPEGASATVQGIVAGMDDGFGFSIGSLIGGILYKTVGGAISFKIFSLIAFACSVIHCILYFTVLKDKMGTHESVLQKNLENKEKGLYESPEIALSQKQDHS</sequence>
<dbReference type="AlphaFoldDB" id="A0A6M2DMB3"/>
<dbReference type="SUPFAM" id="SSF103473">
    <property type="entry name" value="MFS general substrate transporter"/>
    <property type="match status" value="1"/>
</dbReference>
<evidence type="ECO:0000259" key="7">
    <source>
        <dbReference type="Pfam" id="PF12832"/>
    </source>
</evidence>
<evidence type="ECO:0000256" key="5">
    <source>
        <dbReference type="ARBA" id="ARBA00023136"/>
    </source>
</evidence>
<evidence type="ECO:0000256" key="2">
    <source>
        <dbReference type="ARBA" id="ARBA00005241"/>
    </source>
</evidence>
<dbReference type="GO" id="GO:0016020">
    <property type="term" value="C:membrane"/>
    <property type="evidence" value="ECO:0007669"/>
    <property type="project" value="UniProtKB-SubCell"/>
</dbReference>
<feature type="transmembrane region" description="Helical" evidence="6">
    <location>
        <begin position="272"/>
        <end position="289"/>
    </location>
</feature>
<feature type="transmembrane region" description="Helical" evidence="6">
    <location>
        <begin position="360"/>
        <end position="379"/>
    </location>
</feature>
<dbReference type="InterPro" id="IPR024989">
    <property type="entry name" value="MFS_assoc_dom"/>
</dbReference>
<name>A0A6M2DMB3_XENCH</name>
<proteinExistence type="inferred from homology"/>
<feature type="transmembrane region" description="Helical" evidence="6">
    <location>
        <begin position="451"/>
        <end position="472"/>
    </location>
</feature>
<feature type="transmembrane region" description="Helical" evidence="6">
    <location>
        <begin position="12"/>
        <end position="31"/>
    </location>
</feature>
<organism evidence="8">
    <name type="scientific">Xenopsylla cheopis</name>
    <name type="common">Oriental rat flea</name>
    <name type="synonym">Pulex cheopis</name>
    <dbReference type="NCBI Taxonomy" id="163159"/>
    <lineage>
        <taxon>Eukaryota</taxon>
        <taxon>Metazoa</taxon>
        <taxon>Ecdysozoa</taxon>
        <taxon>Arthropoda</taxon>
        <taxon>Hexapoda</taxon>
        <taxon>Insecta</taxon>
        <taxon>Pterygota</taxon>
        <taxon>Neoptera</taxon>
        <taxon>Endopterygota</taxon>
        <taxon>Siphonaptera</taxon>
        <taxon>Pulicidae</taxon>
        <taxon>Xenopsyllinae</taxon>
        <taxon>Xenopsylla</taxon>
    </lineage>
</organism>
<evidence type="ECO:0000256" key="6">
    <source>
        <dbReference type="SAM" id="Phobius"/>
    </source>
</evidence>
<feature type="transmembrane region" description="Helical" evidence="6">
    <location>
        <begin position="391"/>
        <end position="413"/>
    </location>
</feature>
<keyword evidence="4 6" id="KW-1133">Transmembrane helix</keyword>
<dbReference type="InterPro" id="IPR036259">
    <property type="entry name" value="MFS_trans_sf"/>
</dbReference>
<dbReference type="Gene3D" id="1.20.1250.20">
    <property type="entry name" value="MFS general substrate transporter like domains"/>
    <property type="match status" value="3"/>
</dbReference>
<feature type="transmembrane region" description="Helical" evidence="6">
    <location>
        <begin position="419"/>
        <end position="439"/>
    </location>
</feature>
<dbReference type="EMBL" id="GIIL01003707">
    <property type="protein sequence ID" value="NOV47433.1"/>
    <property type="molecule type" value="Transcribed_RNA"/>
</dbReference>